<dbReference type="EMBL" id="JANPWB010000011">
    <property type="protein sequence ID" value="KAJ1121876.1"/>
    <property type="molecule type" value="Genomic_DNA"/>
</dbReference>
<keyword evidence="6" id="KW-1185">Reference proteome</keyword>
<dbReference type="InterPro" id="IPR050413">
    <property type="entry name" value="TCR_beta_variable"/>
</dbReference>
<dbReference type="GO" id="GO:0007166">
    <property type="term" value="P:cell surface receptor signaling pathway"/>
    <property type="evidence" value="ECO:0007669"/>
    <property type="project" value="TreeGrafter"/>
</dbReference>
<dbReference type="SMART" id="SM00406">
    <property type="entry name" value="IGv"/>
    <property type="match status" value="1"/>
</dbReference>
<accession>A0AAV7P174</accession>
<keyword evidence="1 3" id="KW-0732">Signal</keyword>
<comment type="caution">
    <text evidence="5">The sequence shown here is derived from an EMBL/GenBank/DDBJ whole genome shotgun (WGS) entry which is preliminary data.</text>
</comment>
<evidence type="ECO:0000259" key="4">
    <source>
        <dbReference type="SMART" id="SM00406"/>
    </source>
</evidence>
<reference evidence="5" key="1">
    <citation type="journal article" date="2022" name="bioRxiv">
        <title>Sequencing and chromosome-scale assembly of the giantPleurodeles waltlgenome.</title>
        <authorList>
            <person name="Brown T."/>
            <person name="Elewa A."/>
            <person name="Iarovenko S."/>
            <person name="Subramanian E."/>
            <person name="Araus A.J."/>
            <person name="Petzold A."/>
            <person name="Susuki M."/>
            <person name="Suzuki K.-i.T."/>
            <person name="Hayashi T."/>
            <person name="Toyoda A."/>
            <person name="Oliveira C."/>
            <person name="Osipova E."/>
            <person name="Leigh N.D."/>
            <person name="Simon A."/>
            <person name="Yun M.H."/>
        </authorList>
    </citation>
    <scope>NUCLEOTIDE SEQUENCE</scope>
    <source>
        <strain evidence="5">20211129_DDA</strain>
        <tissue evidence="5">Liver</tissue>
    </source>
</reference>
<dbReference type="InterPro" id="IPR013783">
    <property type="entry name" value="Ig-like_fold"/>
</dbReference>
<dbReference type="Proteomes" id="UP001066276">
    <property type="component" value="Chromosome 7"/>
</dbReference>
<dbReference type="PANTHER" id="PTHR23268">
    <property type="entry name" value="T-CELL RECEPTOR BETA CHAIN"/>
    <property type="match status" value="1"/>
</dbReference>
<feature type="chain" id="PRO_5043473785" description="Immunoglobulin V-set domain-containing protein" evidence="3">
    <location>
        <begin position="21"/>
        <end position="159"/>
    </location>
</feature>
<gene>
    <name evidence="5" type="ORF">NDU88_000388</name>
</gene>
<dbReference type="SUPFAM" id="SSF48726">
    <property type="entry name" value="Immunoglobulin"/>
    <property type="match status" value="1"/>
</dbReference>
<dbReference type="GO" id="GO:0002376">
    <property type="term" value="P:immune system process"/>
    <property type="evidence" value="ECO:0007669"/>
    <property type="project" value="UniProtKB-KW"/>
</dbReference>
<protein>
    <recommendedName>
        <fullName evidence="4">Immunoglobulin V-set domain-containing protein</fullName>
    </recommendedName>
</protein>
<feature type="signal peptide" evidence="3">
    <location>
        <begin position="1"/>
        <end position="20"/>
    </location>
</feature>
<keyword evidence="2" id="KW-0391">Immunity</keyword>
<evidence type="ECO:0000313" key="5">
    <source>
        <dbReference type="EMBL" id="KAJ1121876.1"/>
    </source>
</evidence>
<dbReference type="Pfam" id="PF07686">
    <property type="entry name" value="V-set"/>
    <property type="match status" value="1"/>
</dbReference>
<dbReference type="Gene3D" id="2.60.40.10">
    <property type="entry name" value="Immunoglobulins"/>
    <property type="match status" value="1"/>
</dbReference>
<dbReference type="InterPro" id="IPR013106">
    <property type="entry name" value="Ig_V-set"/>
</dbReference>
<dbReference type="GO" id="GO:0005886">
    <property type="term" value="C:plasma membrane"/>
    <property type="evidence" value="ECO:0007669"/>
    <property type="project" value="TreeGrafter"/>
</dbReference>
<organism evidence="5 6">
    <name type="scientific">Pleurodeles waltl</name>
    <name type="common">Iberian ribbed newt</name>
    <dbReference type="NCBI Taxonomy" id="8319"/>
    <lineage>
        <taxon>Eukaryota</taxon>
        <taxon>Metazoa</taxon>
        <taxon>Chordata</taxon>
        <taxon>Craniata</taxon>
        <taxon>Vertebrata</taxon>
        <taxon>Euteleostomi</taxon>
        <taxon>Amphibia</taxon>
        <taxon>Batrachia</taxon>
        <taxon>Caudata</taxon>
        <taxon>Salamandroidea</taxon>
        <taxon>Salamandridae</taxon>
        <taxon>Pleurodelinae</taxon>
        <taxon>Pleurodeles</taxon>
    </lineage>
</organism>
<proteinExistence type="predicted"/>
<dbReference type="InterPro" id="IPR036179">
    <property type="entry name" value="Ig-like_dom_sf"/>
</dbReference>
<sequence>MRASVYLALATMWLPSTCLAAEVLQHPAYLTPVPTSEAEIFCEHNDATYFQKYWYRQKKGAGLELLGASLGVKDATVEEPFKETVKISREAIEKTSLHLTSVSSSDDAVYFCASSMHSGGNQKAAVQKLQTTRKVTTLLKPTSFLLNIYVVLHMAGITL</sequence>
<evidence type="ECO:0000256" key="2">
    <source>
        <dbReference type="ARBA" id="ARBA00022859"/>
    </source>
</evidence>
<feature type="domain" description="Immunoglobulin V-set" evidence="4">
    <location>
        <begin position="37"/>
        <end position="114"/>
    </location>
</feature>
<name>A0AAV7P174_PLEWA</name>
<evidence type="ECO:0000313" key="6">
    <source>
        <dbReference type="Proteomes" id="UP001066276"/>
    </source>
</evidence>
<dbReference type="AlphaFoldDB" id="A0AAV7P174"/>
<evidence type="ECO:0000256" key="1">
    <source>
        <dbReference type="ARBA" id="ARBA00022729"/>
    </source>
</evidence>
<evidence type="ECO:0000256" key="3">
    <source>
        <dbReference type="SAM" id="SignalP"/>
    </source>
</evidence>